<evidence type="ECO:0000313" key="3">
    <source>
        <dbReference type="EMBL" id="AXV04985.1"/>
    </source>
</evidence>
<dbReference type="PROSITE" id="PS50011">
    <property type="entry name" value="PROTEIN_KINASE_DOM"/>
    <property type="match status" value="1"/>
</dbReference>
<dbReference type="SUPFAM" id="SSF56112">
    <property type="entry name" value="Protein kinase-like (PK-like)"/>
    <property type="match status" value="1"/>
</dbReference>
<dbReference type="EMBL" id="CP031165">
    <property type="protein sequence ID" value="AXV04985.1"/>
    <property type="molecule type" value="Genomic_DNA"/>
</dbReference>
<evidence type="ECO:0000256" key="1">
    <source>
        <dbReference type="SAM" id="Coils"/>
    </source>
</evidence>
<dbReference type="OrthoDB" id="5782056at2"/>
<feature type="coiled-coil region" evidence="1">
    <location>
        <begin position="606"/>
        <end position="633"/>
    </location>
</feature>
<organism evidence="3 4">
    <name type="scientific">Euzebya pacifica</name>
    <dbReference type="NCBI Taxonomy" id="1608957"/>
    <lineage>
        <taxon>Bacteria</taxon>
        <taxon>Bacillati</taxon>
        <taxon>Actinomycetota</taxon>
        <taxon>Nitriliruptoria</taxon>
        <taxon>Euzebyales</taxon>
    </lineage>
</organism>
<dbReference type="Proteomes" id="UP000264006">
    <property type="component" value="Chromosome"/>
</dbReference>
<reference evidence="3 4" key="1">
    <citation type="submission" date="2018-09" db="EMBL/GenBank/DDBJ databases">
        <title>Complete genome sequence of Euzebya sp. DY32-46 isolated from seawater of Pacific Ocean.</title>
        <authorList>
            <person name="Xu L."/>
            <person name="Wu Y.-H."/>
            <person name="Xu X.-W."/>
        </authorList>
    </citation>
    <scope>NUCLEOTIDE SEQUENCE [LARGE SCALE GENOMIC DNA]</scope>
    <source>
        <strain evidence="3 4">DY32-46</strain>
    </source>
</reference>
<dbReference type="GO" id="GO:0005524">
    <property type="term" value="F:ATP binding"/>
    <property type="evidence" value="ECO:0007669"/>
    <property type="project" value="InterPro"/>
</dbReference>
<dbReference type="InterPro" id="IPR003583">
    <property type="entry name" value="Hlx-hairpin-Hlx_DNA-bd_motif"/>
</dbReference>
<accession>A0A346XRY8</accession>
<protein>
    <submittedName>
        <fullName evidence="3">Chaperonin</fullName>
    </submittedName>
</protein>
<evidence type="ECO:0000313" key="4">
    <source>
        <dbReference type="Proteomes" id="UP000264006"/>
    </source>
</evidence>
<dbReference type="KEGG" id="euz:DVS28_a0278"/>
<name>A0A346XRY8_9ACTN</name>
<keyword evidence="1" id="KW-0175">Coiled coil</keyword>
<dbReference type="SMART" id="SM00278">
    <property type="entry name" value="HhH1"/>
    <property type="match status" value="1"/>
</dbReference>
<keyword evidence="4" id="KW-1185">Reference proteome</keyword>
<dbReference type="AlphaFoldDB" id="A0A346XRY8"/>
<dbReference type="GO" id="GO:0006281">
    <property type="term" value="P:DNA repair"/>
    <property type="evidence" value="ECO:0007669"/>
    <property type="project" value="InterPro"/>
</dbReference>
<proteinExistence type="predicted"/>
<evidence type="ECO:0000259" key="2">
    <source>
        <dbReference type="PROSITE" id="PS50011"/>
    </source>
</evidence>
<gene>
    <name evidence="3" type="ORF">DVS28_a0278</name>
</gene>
<dbReference type="Gene3D" id="1.10.510.10">
    <property type="entry name" value="Transferase(Phosphotransferase) domain 1"/>
    <property type="match status" value="1"/>
</dbReference>
<feature type="domain" description="Protein kinase" evidence="2">
    <location>
        <begin position="12"/>
        <end position="293"/>
    </location>
</feature>
<dbReference type="GO" id="GO:0004672">
    <property type="term" value="F:protein kinase activity"/>
    <property type="evidence" value="ECO:0007669"/>
    <property type="project" value="InterPro"/>
</dbReference>
<sequence length="634" mass="68716">MVVVYGANGQVVPLGDRIGRGGEGTVYRLSASSYQAAKVFHQPMSPQRVQKVTALIGVTDESVRKLAAFPQSLLYNGERLPVGILMPLLEGYHDIHHLYGPSSRRQAFPSADWRFLVRAGTNMARAFSAVHAIGAVVGDVNHGSVLVSPQATVQLIDTDSFQLRHNGQLLHCRVGVPMFTPPELQGRDLSRTERTTQHDDFGLAVLLFQLLMQGRHPYAGVQLDQRDLSLEESIKQGRFAYGDQAHRLGVKPPPSALPLASLSPPVAQLFENAFGRSGTRPSSTQWISALATLERSLVNCGVNRSHHFASSLQSCPWCSFESASGLQLFGDVAPPRVAASWSSSPDVWQPLVNVQTIHPPPMPVAQAALPAAAPTSSASTVWVLFWCLIGATVPALVVDPTLAAVPFAGAVVCLLLATTKSGRRFQLRRAYASAKKGLEKAESLSRSFSHDNVYAKAIRDLQGLKDAVDALPAERDAKLRALRTNEERTQRDNHLKSTLIMRASISGIGSSRTSALASYGIESAYDITRHRVMAVPGIGPKTADNLLAWRDSVERRFVFRPNAPLDPTAVARIDAELAKERTRIMGEAQRAAGALPQKRQLAEAEAAEVAMRMQEAAMELQQAEAALNALGMRP</sequence>
<dbReference type="InterPro" id="IPR011009">
    <property type="entry name" value="Kinase-like_dom_sf"/>
</dbReference>
<dbReference type="InterPro" id="IPR000719">
    <property type="entry name" value="Prot_kinase_dom"/>
</dbReference>
<dbReference type="GO" id="GO:0003677">
    <property type="term" value="F:DNA binding"/>
    <property type="evidence" value="ECO:0007669"/>
    <property type="project" value="InterPro"/>
</dbReference>